<comment type="caution">
    <text evidence="3">The sequence shown here is derived from an EMBL/GenBank/DDBJ whole genome shotgun (WGS) entry which is preliminary data.</text>
</comment>
<evidence type="ECO:0000313" key="3">
    <source>
        <dbReference type="EMBL" id="MPN12650.1"/>
    </source>
</evidence>
<dbReference type="AlphaFoldDB" id="A0A645FFC0"/>
<evidence type="ECO:0000259" key="1">
    <source>
        <dbReference type="Pfam" id="PF04773"/>
    </source>
</evidence>
<name>A0A645FFC0_9ZZZZ</name>
<dbReference type="InterPro" id="IPR012373">
    <property type="entry name" value="Ferrdict_sens_TM"/>
</dbReference>
<gene>
    <name evidence="3" type="ORF">SDC9_159969</name>
</gene>
<evidence type="ECO:0008006" key="4">
    <source>
        <dbReference type="Google" id="ProtNLM"/>
    </source>
</evidence>
<dbReference type="InterPro" id="IPR032508">
    <property type="entry name" value="FecR_C"/>
</dbReference>
<reference evidence="3" key="1">
    <citation type="submission" date="2019-08" db="EMBL/GenBank/DDBJ databases">
        <authorList>
            <person name="Kucharzyk K."/>
            <person name="Murdoch R.W."/>
            <person name="Higgins S."/>
            <person name="Loffler F."/>
        </authorList>
    </citation>
    <scope>NUCLEOTIDE SEQUENCE</scope>
</reference>
<dbReference type="EMBL" id="VSSQ01059037">
    <property type="protein sequence ID" value="MPN12650.1"/>
    <property type="molecule type" value="Genomic_DNA"/>
</dbReference>
<dbReference type="PANTHER" id="PTHR30273:SF2">
    <property type="entry name" value="PROTEIN FECR"/>
    <property type="match status" value="1"/>
</dbReference>
<proteinExistence type="predicted"/>
<feature type="domain" description="Protein FecR C-terminal" evidence="2">
    <location>
        <begin position="215"/>
        <end position="283"/>
    </location>
</feature>
<dbReference type="InterPro" id="IPR006860">
    <property type="entry name" value="FecR"/>
</dbReference>
<dbReference type="Gene3D" id="3.55.50.30">
    <property type="match status" value="1"/>
</dbReference>
<dbReference type="Gene3D" id="2.60.120.1440">
    <property type="match status" value="1"/>
</dbReference>
<sequence>MATSLFYAPDIIDLLDNNKIDMAHNGARLVLADGSVMNIDNGEGRLSERCGVKIDTLTKTISLQSLKIKAGKGKHNVLKTDKGCEYKVILPDGTLAHLSSESSLLFTDNYGGNERKVEVEGEVFFDVVKDKKRPFVVNAGGISTIVLGTKFNINAYPQSQEVVATLLSGSLKVVNGGKSVVLSPDQQAVCSKRNESTEVKKVDASLYLSWTEGSFSFRNEKLSNILSTLQKWYDFDYVFLDNECKVIRMGMNLPRNAGFGEILEWMNNAELFKINKKGKTVIIEKLED</sequence>
<organism evidence="3">
    <name type="scientific">bioreactor metagenome</name>
    <dbReference type="NCBI Taxonomy" id="1076179"/>
    <lineage>
        <taxon>unclassified sequences</taxon>
        <taxon>metagenomes</taxon>
        <taxon>ecological metagenomes</taxon>
    </lineage>
</organism>
<evidence type="ECO:0000259" key="2">
    <source>
        <dbReference type="Pfam" id="PF16344"/>
    </source>
</evidence>
<dbReference type="GO" id="GO:0016989">
    <property type="term" value="F:sigma factor antagonist activity"/>
    <property type="evidence" value="ECO:0007669"/>
    <property type="project" value="TreeGrafter"/>
</dbReference>
<dbReference type="PANTHER" id="PTHR30273">
    <property type="entry name" value="PERIPLASMIC SIGNAL SENSOR AND SIGMA FACTOR ACTIVATOR FECR-RELATED"/>
    <property type="match status" value="1"/>
</dbReference>
<accession>A0A645FFC0</accession>
<protein>
    <recommendedName>
        <fullName evidence="4">FecR protein domain-containing protein</fullName>
    </recommendedName>
</protein>
<dbReference type="Pfam" id="PF04773">
    <property type="entry name" value="FecR"/>
    <property type="match status" value="1"/>
</dbReference>
<feature type="domain" description="FecR protein" evidence="1">
    <location>
        <begin position="77"/>
        <end position="171"/>
    </location>
</feature>
<dbReference type="Pfam" id="PF16344">
    <property type="entry name" value="FecR_C"/>
    <property type="match status" value="1"/>
</dbReference>